<reference evidence="2" key="2">
    <citation type="submission" date="2020-12" db="EMBL/GenBank/DDBJ databases">
        <title>New Spironucleus salmonicida genome in near-complete chromosomes.</title>
        <authorList>
            <person name="Xu F."/>
            <person name="Kurt Z."/>
            <person name="Jimenez-Gonzalez A."/>
            <person name="Astvaldsson A."/>
            <person name="Andersson J.O."/>
            <person name="Svard S.G."/>
        </authorList>
    </citation>
    <scope>NUCLEOTIDE SEQUENCE</scope>
    <source>
        <strain evidence="2">ATCC 50377</strain>
    </source>
</reference>
<sequence>MDTFIDQIIAQYAALEFYKPSQHLESALELRLETAYQEMLRIAIQVRQSCAEEPVFGVLCADFTQVRLLKRLISDDFIAAAVVSSKDSASARTCRNALIPVFQDQIRAEEMADFEFDGVFCYEVPGDFFLESRGPQEAAWTVKGRWLIQLGAAPQQPPAGVECKAAWQGGE</sequence>
<evidence type="ECO:0000313" key="2">
    <source>
        <dbReference type="EMBL" id="KAH0571007.1"/>
    </source>
</evidence>
<evidence type="ECO:0000313" key="3">
    <source>
        <dbReference type="EMBL" id="KAH0571014.1"/>
    </source>
</evidence>
<dbReference type="EMBL" id="AUWU02000007">
    <property type="protein sequence ID" value="KAH0571007.1"/>
    <property type="molecule type" value="Genomic_DNA"/>
</dbReference>
<dbReference type="VEuPathDB" id="GiardiaDB:SS50377_27308"/>
<dbReference type="VEuPathDB" id="GiardiaDB:SS50377_27301"/>
<reference evidence="1 2" key="1">
    <citation type="journal article" date="2014" name="PLoS Genet.">
        <title>The Genome of Spironucleus salmonicida Highlights a Fish Pathogen Adapted to Fluctuating Environments.</title>
        <authorList>
            <person name="Xu F."/>
            <person name="Jerlstrom-Hultqvist J."/>
            <person name="Einarsson E."/>
            <person name="Astvaldsson A."/>
            <person name="Svard S.G."/>
            <person name="Andersson J.O."/>
        </authorList>
    </citation>
    <scope>NUCLEOTIDE SEQUENCE</scope>
    <source>
        <strain evidence="2">ATCC 50377</strain>
    </source>
</reference>
<dbReference type="EMBL" id="AUWU02000007">
    <property type="protein sequence ID" value="KAH0571014.1"/>
    <property type="molecule type" value="Genomic_DNA"/>
</dbReference>
<name>V6LFR8_9EUKA</name>
<protein>
    <submittedName>
        <fullName evidence="1">Uncharacterized protein</fullName>
    </submittedName>
</protein>
<keyword evidence="4" id="KW-1185">Reference proteome</keyword>
<dbReference type="Proteomes" id="UP000018208">
    <property type="component" value="Unassembled WGS sequence"/>
</dbReference>
<dbReference type="AlphaFoldDB" id="V6LFR8"/>
<accession>V6LFR8</accession>
<proteinExistence type="predicted"/>
<evidence type="ECO:0000313" key="4">
    <source>
        <dbReference type="Proteomes" id="UP000018208"/>
    </source>
</evidence>
<gene>
    <name evidence="1" type="ORF">SS50377_17071</name>
    <name evidence="2" type="ORF">SS50377_27301</name>
    <name evidence="3" type="ORF">SS50377_27308</name>
</gene>
<evidence type="ECO:0000313" key="1">
    <source>
        <dbReference type="EMBL" id="EST43390.1"/>
    </source>
</evidence>
<organism evidence="1">
    <name type="scientific">Spironucleus salmonicida</name>
    <dbReference type="NCBI Taxonomy" id="348837"/>
    <lineage>
        <taxon>Eukaryota</taxon>
        <taxon>Metamonada</taxon>
        <taxon>Diplomonadida</taxon>
        <taxon>Hexamitidae</taxon>
        <taxon>Hexamitinae</taxon>
        <taxon>Spironucleus</taxon>
    </lineage>
</organism>
<dbReference type="EMBL" id="KI546139">
    <property type="protein sequence ID" value="EST43390.1"/>
    <property type="molecule type" value="Genomic_DNA"/>
</dbReference>